<dbReference type="Proteomes" id="UP000807342">
    <property type="component" value="Unassembled WGS sequence"/>
</dbReference>
<comment type="caution">
    <text evidence="2">The sequence shown here is derived from an EMBL/GenBank/DDBJ whole genome shotgun (WGS) entry which is preliminary data.</text>
</comment>
<keyword evidence="3" id="KW-1185">Reference proteome</keyword>
<evidence type="ECO:0000313" key="3">
    <source>
        <dbReference type="Proteomes" id="UP000807342"/>
    </source>
</evidence>
<dbReference type="InterPro" id="IPR012816">
    <property type="entry name" value="NADAR"/>
</dbReference>
<dbReference type="InterPro" id="IPR037238">
    <property type="entry name" value="YbiA-like_sf"/>
</dbReference>
<dbReference type="OrthoDB" id="206452at2759"/>
<dbReference type="AlphaFoldDB" id="A0A9P5X080"/>
<dbReference type="SUPFAM" id="SSF143990">
    <property type="entry name" value="YbiA-like"/>
    <property type="match status" value="1"/>
</dbReference>
<sequence>MSRKRMSVFTSPATLQVPAVATTPASPIGKPPVKYRVEERTRTIYVTSDVPPAQWDPRNINSLFAPANSGAQSMRRARSKAQTQYVITEETPDSPQSAPAILTTQRSRQSNPPSPLPPSPHPSLKGPRPQILFYHKHDPHYGFTNFSPHPVKYKGKVYPTSEHLFQSFKVY</sequence>
<accession>A0A9P5X080</accession>
<proteinExistence type="predicted"/>
<evidence type="ECO:0000313" key="2">
    <source>
        <dbReference type="EMBL" id="KAF9440536.1"/>
    </source>
</evidence>
<dbReference type="Gene3D" id="1.10.357.40">
    <property type="entry name" value="YbiA-like"/>
    <property type="match status" value="1"/>
</dbReference>
<protein>
    <submittedName>
        <fullName evidence="2">Uncharacterized protein</fullName>
    </submittedName>
</protein>
<gene>
    <name evidence="2" type="ORF">P691DRAFT_740092</name>
</gene>
<name>A0A9P5X080_9AGAR</name>
<reference evidence="2" key="1">
    <citation type="submission" date="2020-11" db="EMBL/GenBank/DDBJ databases">
        <authorList>
            <consortium name="DOE Joint Genome Institute"/>
            <person name="Ahrendt S."/>
            <person name="Riley R."/>
            <person name="Andreopoulos W."/>
            <person name="Labutti K."/>
            <person name="Pangilinan J."/>
            <person name="Ruiz-Duenas F.J."/>
            <person name="Barrasa J.M."/>
            <person name="Sanchez-Garcia M."/>
            <person name="Camarero S."/>
            <person name="Miyauchi S."/>
            <person name="Serrano A."/>
            <person name="Linde D."/>
            <person name="Babiker R."/>
            <person name="Drula E."/>
            <person name="Ayuso-Fernandez I."/>
            <person name="Pacheco R."/>
            <person name="Padilla G."/>
            <person name="Ferreira P."/>
            <person name="Barriuso J."/>
            <person name="Kellner H."/>
            <person name="Castanera R."/>
            <person name="Alfaro M."/>
            <person name="Ramirez L."/>
            <person name="Pisabarro A.G."/>
            <person name="Kuo A."/>
            <person name="Tritt A."/>
            <person name="Lipzen A."/>
            <person name="He G."/>
            <person name="Yan M."/>
            <person name="Ng V."/>
            <person name="Cullen D."/>
            <person name="Martin F."/>
            <person name="Rosso M.-N."/>
            <person name="Henrissat B."/>
            <person name="Hibbett D."/>
            <person name="Martinez A.T."/>
            <person name="Grigoriev I.V."/>
        </authorList>
    </citation>
    <scope>NUCLEOTIDE SEQUENCE</scope>
    <source>
        <strain evidence="2">MF-IS2</strain>
    </source>
</reference>
<evidence type="ECO:0000256" key="1">
    <source>
        <dbReference type="SAM" id="MobiDB-lite"/>
    </source>
</evidence>
<dbReference type="CDD" id="cd15457">
    <property type="entry name" value="NADAR"/>
    <property type="match status" value="1"/>
</dbReference>
<dbReference type="EMBL" id="MU152453">
    <property type="protein sequence ID" value="KAF9440536.1"/>
    <property type="molecule type" value="Genomic_DNA"/>
</dbReference>
<feature type="compositionally biased region" description="Pro residues" evidence="1">
    <location>
        <begin position="112"/>
        <end position="121"/>
    </location>
</feature>
<feature type="region of interest" description="Disordered" evidence="1">
    <location>
        <begin position="66"/>
        <end position="130"/>
    </location>
</feature>
<feature type="compositionally biased region" description="Polar residues" evidence="1">
    <location>
        <begin position="93"/>
        <end position="105"/>
    </location>
</feature>
<organism evidence="2 3">
    <name type="scientific">Macrolepiota fuliginosa MF-IS2</name>
    <dbReference type="NCBI Taxonomy" id="1400762"/>
    <lineage>
        <taxon>Eukaryota</taxon>
        <taxon>Fungi</taxon>
        <taxon>Dikarya</taxon>
        <taxon>Basidiomycota</taxon>
        <taxon>Agaricomycotina</taxon>
        <taxon>Agaricomycetes</taxon>
        <taxon>Agaricomycetidae</taxon>
        <taxon>Agaricales</taxon>
        <taxon>Agaricineae</taxon>
        <taxon>Agaricaceae</taxon>
        <taxon>Macrolepiota</taxon>
    </lineage>
</organism>